<evidence type="ECO:0000256" key="2">
    <source>
        <dbReference type="ARBA" id="ARBA00022692"/>
    </source>
</evidence>
<sequence length="285" mass="31628">MIWNNLFAAVLALVFAPLIGGLLVGIDRKITARLQGRMGPPLLQPFYDFFKLANKAKVVTTRGNMIWAWSYLLLTMTAFTLFFLGQDLVVIFLMLAFAGGALAYGALSVRSPYSHFGAQRELIQMLSYEPILLLTAVAIALQAKTFTVEGILGFENPLLPALPLVFVAVTIALGIKMRKSPFDIAASEHAHQELVRGVYTEYAGPYLALIHLAHWYELILILAFIALFWAQPLWIGIAVALAAFLLELFIDNLAARLRWSWMVAVSWGLGVGFIMLNMALLQWLA</sequence>
<comment type="subcellular location">
    <subcellularLocation>
        <location evidence="1">Membrane</location>
        <topology evidence="1">Multi-pass membrane protein</topology>
    </subcellularLocation>
</comment>
<dbReference type="AlphaFoldDB" id="A0A1I2YQR7"/>
<dbReference type="PANTHER" id="PTHR43359">
    <property type="entry name" value="FORMATE HYDROGENLYASE SUBUNIT 4"/>
    <property type="match status" value="1"/>
</dbReference>
<dbReference type="PANTHER" id="PTHR43359:SF1">
    <property type="entry name" value="FORMATE HYDROGENLYASE SUBUNIT 4-RELATED"/>
    <property type="match status" value="1"/>
</dbReference>
<reference evidence="7" key="1">
    <citation type="submission" date="2016-10" db="EMBL/GenBank/DDBJ databases">
        <authorList>
            <person name="Varghese N."/>
            <person name="Submissions S."/>
        </authorList>
    </citation>
    <scope>NUCLEOTIDE SEQUENCE [LARGE SCALE GENOMIC DNA]</scope>
    <source>
        <strain evidence="7">DSM 17038</strain>
    </source>
</reference>
<keyword evidence="7" id="KW-1185">Reference proteome</keyword>
<feature type="transmembrane region" description="Helical" evidence="5">
    <location>
        <begin position="233"/>
        <end position="250"/>
    </location>
</feature>
<feature type="transmembrane region" description="Helical" evidence="5">
    <location>
        <begin position="65"/>
        <end position="84"/>
    </location>
</feature>
<keyword evidence="6" id="KW-0456">Lyase</keyword>
<dbReference type="STRING" id="341036.SAMN05660649_04571"/>
<name>A0A1I2YQR7_9FIRM</name>
<dbReference type="OrthoDB" id="9778499at2"/>
<dbReference type="InterPro" id="IPR001694">
    <property type="entry name" value="NADH_UbQ_OxRdtase_su1/FPO"/>
</dbReference>
<evidence type="ECO:0000256" key="5">
    <source>
        <dbReference type="SAM" id="Phobius"/>
    </source>
</evidence>
<dbReference type="GO" id="GO:0016829">
    <property type="term" value="F:lyase activity"/>
    <property type="evidence" value="ECO:0007669"/>
    <property type="project" value="UniProtKB-KW"/>
</dbReference>
<keyword evidence="4 5" id="KW-0472">Membrane</keyword>
<evidence type="ECO:0000313" key="6">
    <source>
        <dbReference type="EMBL" id="SFH27947.1"/>
    </source>
</evidence>
<dbReference type="GO" id="GO:0005886">
    <property type="term" value="C:plasma membrane"/>
    <property type="evidence" value="ECO:0007669"/>
    <property type="project" value="TreeGrafter"/>
</dbReference>
<dbReference type="RefSeq" id="WP_092474790.1">
    <property type="nucleotide sequence ID" value="NZ_FOOX01000022.1"/>
</dbReference>
<evidence type="ECO:0000256" key="1">
    <source>
        <dbReference type="ARBA" id="ARBA00004141"/>
    </source>
</evidence>
<evidence type="ECO:0000313" key="7">
    <source>
        <dbReference type="Proteomes" id="UP000199337"/>
    </source>
</evidence>
<feature type="transmembrane region" description="Helical" evidence="5">
    <location>
        <begin position="262"/>
        <end position="284"/>
    </location>
</feature>
<gene>
    <name evidence="6" type="ORF">SAMN05660649_04571</name>
</gene>
<dbReference type="Pfam" id="PF00146">
    <property type="entry name" value="NADHdh"/>
    <property type="match status" value="1"/>
</dbReference>
<protein>
    <submittedName>
        <fullName evidence="6">Formate hydrogenlyase subunit 4</fullName>
    </submittedName>
</protein>
<feature type="transmembrane region" description="Helical" evidence="5">
    <location>
        <begin position="6"/>
        <end position="26"/>
    </location>
</feature>
<feature type="transmembrane region" description="Helical" evidence="5">
    <location>
        <begin position="206"/>
        <end position="227"/>
    </location>
</feature>
<dbReference type="EMBL" id="FOOX01000022">
    <property type="protein sequence ID" value="SFH27947.1"/>
    <property type="molecule type" value="Genomic_DNA"/>
</dbReference>
<evidence type="ECO:0000256" key="3">
    <source>
        <dbReference type="ARBA" id="ARBA00022989"/>
    </source>
</evidence>
<keyword evidence="3 5" id="KW-1133">Transmembrane helix</keyword>
<proteinExistence type="predicted"/>
<feature type="transmembrane region" description="Helical" evidence="5">
    <location>
        <begin position="90"/>
        <end position="109"/>
    </location>
</feature>
<feature type="transmembrane region" description="Helical" evidence="5">
    <location>
        <begin position="130"/>
        <end position="152"/>
    </location>
</feature>
<accession>A0A1I2YQR7</accession>
<organism evidence="6 7">
    <name type="scientific">Desulfotruncus arcticus DSM 17038</name>
    <dbReference type="NCBI Taxonomy" id="1121424"/>
    <lineage>
        <taxon>Bacteria</taxon>
        <taxon>Bacillati</taxon>
        <taxon>Bacillota</taxon>
        <taxon>Clostridia</taxon>
        <taxon>Eubacteriales</taxon>
        <taxon>Desulfallaceae</taxon>
        <taxon>Desulfotruncus</taxon>
    </lineage>
</organism>
<feature type="transmembrane region" description="Helical" evidence="5">
    <location>
        <begin position="158"/>
        <end position="175"/>
    </location>
</feature>
<evidence type="ECO:0000256" key="4">
    <source>
        <dbReference type="ARBA" id="ARBA00023136"/>
    </source>
</evidence>
<dbReference type="InterPro" id="IPR052561">
    <property type="entry name" value="ComplexI_Subunit1"/>
</dbReference>
<dbReference type="Proteomes" id="UP000199337">
    <property type="component" value="Unassembled WGS sequence"/>
</dbReference>
<keyword evidence="2 5" id="KW-0812">Transmembrane</keyword>